<dbReference type="Proteomes" id="UP000234681">
    <property type="component" value="Chromosome 10"/>
</dbReference>
<evidence type="ECO:0000313" key="2">
    <source>
        <dbReference type="EMBL" id="EDM06476.1"/>
    </source>
</evidence>
<feature type="compositionally biased region" description="Basic residues" evidence="1">
    <location>
        <begin position="1"/>
        <end position="12"/>
    </location>
</feature>
<protein>
    <submittedName>
        <fullName evidence="2">RCG32955</fullName>
    </submittedName>
</protein>
<sequence length="58" mass="6495">MPKTVRLRRSRARTTNQSQKPRLQDCAGQGQGPPTNHKSRDCKTAQVKGKDHPPITQC</sequence>
<proteinExistence type="predicted"/>
<accession>A6HKC1</accession>
<organism evidence="2 3">
    <name type="scientific">Rattus norvegicus</name>
    <name type="common">Rat</name>
    <dbReference type="NCBI Taxonomy" id="10116"/>
    <lineage>
        <taxon>Eukaryota</taxon>
        <taxon>Metazoa</taxon>
        <taxon>Chordata</taxon>
        <taxon>Craniata</taxon>
        <taxon>Vertebrata</taxon>
        <taxon>Euteleostomi</taxon>
        <taxon>Mammalia</taxon>
        <taxon>Eutheria</taxon>
        <taxon>Euarchontoglires</taxon>
        <taxon>Glires</taxon>
        <taxon>Rodentia</taxon>
        <taxon>Myomorpha</taxon>
        <taxon>Muroidea</taxon>
        <taxon>Muridae</taxon>
        <taxon>Murinae</taxon>
        <taxon>Rattus</taxon>
    </lineage>
</organism>
<dbReference type="EMBL" id="CH473948">
    <property type="protein sequence ID" value="EDM06476.1"/>
    <property type="molecule type" value="Genomic_DNA"/>
</dbReference>
<evidence type="ECO:0000256" key="1">
    <source>
        <dbReference type="SAM" id="MobiDB-lite"/>
    </source>
</evidence>
<gene>
    <name evidence="2" type="ORF">rCG_32955</name>
</gene>
<feature type="region of interest" description="Disordered" evidence="1">
    <location>
        <begin position="1"/>
        <end position="58"/>
    </location>
</feature>
<name>A6HKC1_RAT</name>
<dbReference type="AlphaFoldDB" id="A6HKC1"/>
<reference evidence="2 3" key="1">
    <citation type="submission" date="2005-07" db="EMBL/GenBank/DDBJ databases">
        <authorList>
            <person name="Mural R.J."/>
            <person name="Li P.W."/>
            <person name="Adams M.D."/>
            <person name="Amanatides P.G."/>
            <person name="Baden-Tillson H."/>
            <person name="Barnstead M."/>
            <person name="Chin S.H."/>
            <person name="Dew I."/>
            <person name="Evans C.A."/>
            <person name="Ferriera S."/>
            <person name="Flanigan M."/>
            <person name="Fosler C."/>
            <person name="Glodek A."/>
            <person name="Gu Z."/>
            <person name="Holt R.A."/>
            <person name="Jennings D."/>
            <person name="Kraft C.L."/>
            <person name="Lu F."/>
            <person name="Nguyen T."/>
            <person name="Nusskern D.R."/>
            <person name="Pfannkoch C.M."/>
            <person name="Sitter C."/>
            <person name="Sutton G.G."/>
            <person name="Venter J.C."/>
            <person name="Wang Z."/>
            <person name="Woodage T."/>
            <person name="Zheng X.H."/>
            <person name="Zhong F."/>
        </authorList>
    </citation>
    <scope>NUCLEOTIDE SEQUENCE [LARGE SCALE GENOMIC DNA]</scope>
    <source>
        <strain>BN</strain>
        <strain evidence="3">Sprague-Dawley</strain>
    </source>
</reference>
<feature type="compositionally biased region" description="Basic and acidic residues" evidence="1">
    <location>
        <begin position="38"/>
        <end position="58"/>
    </location>
</feature>
<evidence type="ECO:0000313" key="3">
    <source>
        <dbReference type="Proteomes" id="UP000234681"/>
    </source>
</evidence>